<evidence type="ECO:0008006" key="4">
    <source>
        <dbReference type="Google" id="ProtNLM"/>
    </source>
</evidence>
<keyword evidence="3" id="KW-1185">Reference proteome</keyword>
<name>A0A7G9KZI6_9SPHN</name>
<dbReference type="AlphaFoldDB" id="A0A7G9KZI6"/>
<dbReference type="Proteomes" id="UP000515861">
    <property type="component" value="Chromosome"/>
</dbReference>
<dbReference type="RefSeq" id="WP_187478741.1">
    <property type="nucleotide sequence ID" value="NZ_CP060697.1"/>
</dbReference>
<gene>
    <name evidence="2" type="ORF">H8M03_06850</name>
</gene>
<dbReference type="EMBL" id="CP060697">
    <property type="protein sequence ID" value="QNM81785.1"/>
    <property type="molecule type" value="Genomic_DNA"/>
</dbReference>
<organism evidence="2 3">
    <name type="scientific">Sphingomonas sabuli</name>
    <dbReference type="NCBI Taxonomy" id="2764186"/>
    <lineage>
        <taxon>Bacteria</taxon>
        <taxon>Pseudomonadati</taxon>
        <taxon>Pseudomonadota</taxon>
        <taxon>Alphaproteobacteria</taxon>
        <taxon>Sphingomonadales</taxon>
        <taxon>Sphingomonadaceae</taxon>
        <taxon>Sphingomonas</taxon>
    </lineage>
</organism>
<evidence type="ECO:0000256" key="1">
    <source>
        <dbReference type="SAM" id="SignalP"/>
    </source>
</evidence>
<feature type="chain" id="PRO_5028959080" description="DUF995 domain-containing protein" evidence="1">
    <location>
        <begin position="18"/>
        <end position="221"/>
    </location>
</feature>
<proteinExistence type="predicted"/>
<protein>
    <recommendedName>
        <fullName evidence="4">DUF995 domain-containing protein</fullName>
    </recommendedName>
</protein>
<keyword evidence="1" id="KW-0732">Signal</keyword>
<sequence length="221" mass="24217">MITALFLLAAAAAPVTAVDAERAFEAEAHQIGQWAAFRKWSTADSVMFNPNAVWTHELLKDAKEPKEVLHWAPADSWVSCDKRTAVNRGPWYLSDGKATGFFTTVWMQQKEGWRWIYDGGDSLDTPIALPKSPRIHAASCTGKAKIPAAYRAEVKPTERIAGQAPADAGQGRSADGTLLYEWKVEAGGRRRMTAKLWNGADYATVLDEVIQAPPATPPKPQ</sequence>
<dbReference type="KEGG" id="ssau:H8M03_06850"/>
<accession>A0A7G9KZI6</accession>
<evidence type="ECO:0000313" key="2">
    <source>
        <dbReference type="EMBL" id="QNM81785.1"/>
    </source>
</evidence>
<feature type="signal peptide" evidence="1">
    <location>
        <begin position="1"/>
        <end position="17"/>
    </location>
</feature>
<reference evidence="2 3" key="1">
    <citation type="submission" date="2020-08" db="EMBL/GenBank/DDBJ databases">
        <title>Sphingomonas sp. sand1-3 16S ribosomal RNA gene Genome sequencing and assembly.</title>
        <authorList>
            <person name="Kang M."/>
        </authorList>
    </citation>
    <scope>NUCLEOTIDE SEQUENCE [LARGE SCALE GENOMIC DNA]</scope>
    <source>
        <strain evidence="3">sand1-3</strain>
    </source>
</reference>
<evidence type="ECO:0000313" key="3">
    <source>
        <dbReference type="Proteomes" id="UP000515861"/>
    </source>
</evidence>